<dbReference type="Pfam" id="PF00651">
    <property type="entry name" value="BTB"/>
    <property type="match status" value="1"/>
</dbReference>
<name>A0A9N8VMV7_9GLOM</name>
<dbReference type="SMART" id="SM00225">
    <property type="entry name" value="BTB"/>
    <property type="match status" value="1"/>
</dbReference>
<comment type="caution">
    <text evidence="3">The sequence shown here is derived from an EMBL/GenBank/DDBJ whole genome shotgun (WGS) entry which is preliminary data.</text>
</comment>
<evidence type="ECO:0000313" key="3">
    <source>
        <dbReference type="EMBL" id="CAG8455450.1"/>
    </source>
</evidence>
<evidence type="ECO:0000313" key="4">
    <source>
        <dbReference type="Proteomes" id="UP000789342"/>
    </source>
</evidence>
<dbReference type="PANTHER" id="PTHR24410">
    <property type="entry name" value="HL07962P-RELATED"/>
    <property type="match status" value="1"/>
</dbReference>
<dbReference type="Gene3D" id="3.30.710.10">
    <property type="entry name" value="Potassium Channel Kv1.1, Chain A"/>
    <property type="match status" value="1"/>
</dbReference>
<dbReference type="Gene3D" id="1.25.40.420">
    <property type="match status" value="1"/>
</dbReference>
<dbReference type="Pfam" id="PF07707">
    <property type="entry name" value="BACK"/>
    <property type="match status" value="1"/>
</dbReference>
<dbReference type="AlphaFoldDB" id="A0A9N8VMV7"/>
<feature type="domain" description="BTB" evidence="1">
    <location>
        <begin position="23"/>
        <end position="96"/>
    </location>
</feature>
<dbReference type="InterPro" id="IPR006571">
    <property type="entry name" value="TLDc_dom"/>
</dbReference>
<dbReference type="InterPro" id="IPR000210">
    <property type="entry name" value="BTB/POZ_dom"/>
</dbReference>
<reference evidence="3" key="1">
    <citation type="submission" date="2021-06" db="EMBL/GenBank/DDBJ databases">
        <authorList>
            <person name="Kallberg Y."/>
            <person name="Tangrot J."/>
            <person name="Rosling A."/>
        </authorList>
    </citation>
    <scope>NUCLEOTIDE SEQUENCE</scope>
    <source>
        <strain evidence="3">CL551</strain>
    </source>
</reference>
<dbReference type="EMBL" id="CAJVPV010000408">
    <property type="protein sequence ID" value="CAG8455450.1"/>
    <property type="molecule type" value="Genomic_DNA"/>
</dbReference>
<dbReference type="PANTHER" id="PTHR24410:SF23">
    <property type="entry name" value="BTB DOMAIN-CONTAINING PROTEIN-RELATED"/>
    <property type="match status" value="1"/>
</dbReference>
<dbReference type="PROSITE" id="PS50097">
    <property type="entry name" value="BTB"/>
    <property type="match status" value="1"/>
</dbReference>
<dbReference type="PROSITE" id="PS51886">
    <property type="entry name" value="TLDC"/>
    <property type="match status" value="1"/>
</dbReference>
<dbReference type="InterPro" id="IPR011333">
    <property type="entry name" value="SKP1/BTB/POZ_sf"/>
</dbReference>
<accession>A0A9N8VMV7</accession>
<dbReference type="InterPro" id="IPR011705">
    <property type="entry name" value="BACK"/>
</dbReference>
<protein>
    <submittedName>
        <fullName evidence="3">2725_t:CDS:1</fullName>
    </submittedName>
</protein>
<dbReference type="Proteomes" id="UP000789342">
    <property type="component" value="Unassembled WGS sequence"/>
</dbReference>
<keyword evidence="4" id="KW-1185">Reference proteome</keyword>
<dbReference type="SMART" id="SM00875">
    <property type="entry name" value="BACK"/>
    <property type="match status" value="1"/>
</dbReference>
<dbReference type="SUPFAM" id="SSF54695">
    <property type="entry name" value="POZ domain"/>
    <property type="match status" value="1"/>
</dbReference>
<proteinExistence type="predicted"/>
<dbReference type="CDD" id="cd18186">
    <property type="entry name" value="BTB_POZ_ZBTB_KLHL-like"/>
    <property type="match status" value="1"/>
</dbReference>
<dbReference type="OrthoDB" id="298084at2759"/>
<feature type="domain" description="TLDc" evidence="2">
    <location>
        <begin position="299"/>
        <end position="466"/>
    </location>
</feature>
<sequence length="466" mass="53841">MRTGFYDNLSQDFSQLLEDADDYNVNIKVGKNTKTQEFRAHSVILRARSPYFKRALSESWVTIKDGIILFNKPNVSPIVFTLVLKYIYSGILDLSKVSNVDVLNLLVASDELLLGELSDHIQSYLIEQEASWLQSNLIIILHTVFPLFNSGELVNHCIEYICKTPVPFFTSKDFLSLNEDILFELIKREELTLEETDIWECLIKWGIHQTPGIKRMKPSDAKKFSEKHFENLKETLDRFIPYIRFHEISSKDFFNKVRPFRKILSESLFEDIMSFLMAGTKPKQKKPPSRMGSFMGNSKILTRKHAGIISNWIERKATSKPNRYRFTLLYRGTRDGFNLTSFRQKVNDQGPAIAIVKIKGSETIIGGFNATGWSNDLYNDYEEVSSAYNDHFIFSFKSLNDKTGIIGRSCEFYGVGDGESYLLYFGRGDLLLREDKIGSCYQHSYDKEILDTDRFIAEELEIFKMV</sequence>
<dbReference type="Pfam" id="PF07534">
    <property type="entry name" value="TLD"/>
    <property type="match status" value="1"/>
</dbReference>
<gene>
    <name evidence="3" type="ORF">AMORRO_LOCUS1123</name>
</gene>
<evidence type="ECO:0000259" key="2">
    <source>
        <dbReference type="PROSITE" id="PS51886"/>
    </source>
</evidence>
<organism evidence="3 4">
    <name type="scientific">Acaulospora morrowiae</name>
    <dbReference type="NCBI Taxonomy" id="94023"/>
    <lineage>
        <taxon>Eukaryota</taxon>
        <taxon>Fungi</taxon>
        <taxon>Fungi incertae sedis</taxon>
        <taxon>Mucoromycota</taxon>
        <taxon>Glomeromycotina</taxon>
        <taxon>Glomeromycetes</taxon>
        <taxon>Diversisporales</taxon>
        <taxon>Acaulosporaceae</taxon>
        <taxon>Acaulospora</taxon>
    </lineage>
</organism>
<dbReference type="InterPro" id="IPR051481">
    <property type="entry name" value="BTB-POZ/Galectin-3-binding"/>
</dbReference>
<evidence type="ECO:0000259" key="1">
    <source>
        <dbReference type="PROSITE" id="PS50097"/>
    </source>
</evidence>